<dbReference type="InterPro" id="IPR014216">
    <property type="entry name" value="ABC_transptr_CydD"/>
</dbReference>
<dbReference type="Pfam" id="PF00005">
    <property type="entry name" value="ABC_tran"/>
    <property type="match status" value="1"/>
</dbReference>
<keyword evidence="2 7" id="KW-0812">Transmembrane</keyword>
<dbReference type="NCBIfam" id="TIGR02857">
    <property type="entry name" value="CydD"/>
    <property type="match status" value="1"/>
</dbReference>
<accession>A0ABX2P674</accession>
<dbReference type="InterPro" id="IPR003439">
    <property type="entry name" value="ABC_transporter-like_ATP-bd"/>
</dbReference>
<evidence type="ECO:0000313" key="11">
    <source>
        <dbReference type="Proteomes" id="UP001516351"/>
    </source>
</evidence>
<name>A0ABX2P674_9PROT</name>
<dbReference type="PROSITE" id="PS00211">
    <property type="entry name" value="ABC_TRANSPORTER_1"/>
    <property type="match status" value="1"/>
</dbReference>
<dbReference type="PROSITE" id="PS50893">
    <property type="entry name" value="ABC_TRANSPORTER_2"/>
    <property type="match status" value="1"/>
</dbReference>
<protein>
    <submittedName>
        <fullName evidence="10">Thiol reductant ABC exporter subunit CydD</fullName>
    </submittedName>
</protein>
<dbReference type="CDD" id="cd18584">
    <property type="entry name" value="ABC_6TM_AarD_CydD"/>
    <property type="match status" value="1"/>
</dbReference>
<gene>
    <name evidence="10" type="primary">cydD</name>
    <name evidence="10" type="ORF">HW542_09340</name>
</gene>
<dbReference type="InterPro" id="IPR039421">
    <property type="entry name" value="Type_1_exporter"/>
</dbReference>
<keyword evidence="3" id="KW-0547">Nucleotide-binding</keyword>
<dbReference type="EMBL" id="JABXXV010000004">
    <property type="protein sequence ID" value="NVN47007.1"/>
    <property type="molecule type" value="Genomic_DNA"/>
</dbReference>
<comment type="caution">
    <text evidence="10">The sequence shown here is derived from an EMBL/GenBank/DDBJ whole genome shotgun (WGS) entry which is preliminary data.</text>
</comment>
<feature type="transmembrane region" description="Helical" evidence="7">
    <location>
        <begin position="243"/>
        <end position="264"/>
    </location>
</feature>
<reference evidence="10 11" key="1">
    <citation type="submission" date="2020-06" db="EMBL/GenBank/DDBJ databases">
        <title>Synonyms of Asaia species.</title>
        <authorList>
            <person name="Sombolestani A."/>
        </authorList>
    </citation>
    <scope>NUCLEOTIDE SEQUENCE [LARGE SCALE GENOMIC DNA]</scope>
    <source>
        <strain evidence="10 11">LMG 27047</strain>
    </source>
</reference>
<proteinExistence type="predicted"/>
<dbReference type="InterPro" id="IPR027417">
    <property type="entry name" value="P-loop_NTPase"/>
</dbReference>
<evidence type="ECO:0000256" key="2">
    <source>
        <dbReference type="ARBA" id="ARBA00022692"/>
    </source>
</evidence>
<dbReference type="PROSITE" id="PS50929">
    <property type="entry name" value="ABC_TM1F"/>
    <property type="match status" value="1"/>
</dbReference>
<dbReference type="SMART" id="SM00382">
    <property type="entry name" value="AAA"/>
    <property type="match status" value="1"/>
</dbReference>
<feature type="transmembrane region" description="Helical" evidence="7">
    <location>
        <begin position="165"/>
        <end position="188"/>
    </location>
</feature>
<feature type="domain" description="ABC transporter" evidence="8">
    <location>
        <begin position="350"/>
        <end position="568"/>
    </location>
</feature>
<dbReference type="Gene3D" id="3.40.50.300">
    <property type="entry name" value="P-loop containing nucleotide triphosphate hydrolases"/>
    <property type="match status" value="1"/>
</dbReference>
<dbReference type="RefSeq" id="WP_267309991.1">
    <property type="nucleotide sequence ID" value="NZ_JABXXV010000004.1"/>
</dbReference>
<keyword evidence="4" id="KW-0067">ATP-binding</keyword>
<feature type="transmembrane region" description="Helical" evidence="7">
    <location>
        <begin position="23"/>
        <end position="48"/>
    </location>
</feature>
<sequence length="568" mass="60864">MSGVDKKLVRAWVRQQSGPARRAALPVVAVGCLNTLIGIGQAWCMASVIGSLLQTRGAQVLGLIASFAVLSACRALCLYFQENLAARAGIAARERLRRSVLDSVIGIGPALLRRQHSAEIAALLVDRIEVLDGYFARWLPASMTWMVFPAFVLVAVFVVDPRAALILAVCGALVPVSQAVFGIGAALASRNQFLAMVRLQARFLDRIRGIATIVLSNATDREAKALSGAADDLRKRTMKILRIAFLSSAAIDIAMVIAIIMIVLTQGHFIHIDAFAAPSIYPAPHFTETLFALFLVPEFFAPFRGLALAYQDRAHAAGAAEAMEAIENGESLPGTDDLSALAPPVLVVTVEAKALSYRWNEAAPYVFKDLDFSVSPDEILVLDGPSGAGKSTLIELLLGFIKPSAGTIQFNYRDIATLRGRDIARHLAWIGQKPVLFAGTLRENLLFARPDADEMRLQRAIEAAAIDHFLKDLPQGLDTVIGEGGFGLSGGQAQRVAIGRAYLKDAPLLLLDEPTAHLDPETEAGIIEALRRLSEGRTVILSAHSQAMKALGTKSLKLGLSASVEPCA</sequence>
<evidence type="ECO:0000259" key="8">
    <source>
        <dbReference type="PROSITE" id="PS50893"/>
    </source>
</evidence>
<organism evidence="10 11">
    <name type="scientific">Asaia spathodeae</name>
    <dbReference type="NCBI Taxonomy" id="657016"/>
    <lineage>
        <taxon>Bacteria</taxon>
        <taxon>Pseudomonadati</taxon>
        <taxon>Pseudomonadota</taxon>
        <taxon>Alphaproteobacteria</taxon>
        <taxon>Acetobacterales</taxon>
        <taxon>Acetobacteraceae</taxon>
        <taxon>Asaia</taxon>
    </lineage>
</organism>
<evidence type="ECO:0000256" key="3">
    <source>
        <dbReference type="ARBA" id="ARBA00022741"/>
    </source>
</evidence>
<evidence type="ECO:0000256" key="6">
    <source>
        <dbReference type="ARBA" id="ARBA00023136"/>
    </source>
</evidence>
<evidence type="ECO:0000259" key="9">
    <source>
        <dbReference type="PROSITE" id="PS50929"/>
    </source>
</evidence>
<keyword evidence="5 7" id="KW-1133">Transmembrane helix</keyword>
<dbReference type="InterPro" id="IPR003593">
    <property type="entry name" value="AAA+_ATPase"/>
</dbReference>
<feature type="transmembrane region" description="Helical" evidence="7">
    <location>
        <begin position="60"/>
        <end position="80"/>
    </location>
</feature>
<evidence type="ECO:0000256" key="1">
    <source>
        <dbReference type="ARBA" id="ARBA00004651"/>
    </source>
</evidence>
<dbReference type="Gene3D" id="1.20.1560.10">
    <property type="entry name" value="ABC transporter type 1, transmembrane domain"/>
    <property type="match status" value="1"/>
</dbReference>
<dbReference type="PANTHER" id="PTHR24221:SF261">
    <property type="entry name" value="GLUTATHIONE_L-CYSTEINE TRANSPORT SYSTEM ATP-BINDING_PERMEASE PROTEIN CYDD"/>
    <property type="match status" value="1"/>
</dbReference>
<keyword evidence="11" id="KW-1185">Reference proteome</keyword>
<evidence type="ECO:0000256" key="5">
    <source>
        <dbReference type="ARBA" id="ARBA00022989"/>
    </source>
</evidence>
<evidence type="ECO:0000313" key="10">
    <source>
        <dbReference type="EMBL" id="NVN47007.1"/>
    </source>
</evidence>
<dbReference type="InterPro" id="IPR017871">
    <property type="entry name" value="ABC_transporter-like_CS"/>
</dbReference>
<evidence type="ECO:0000256" key="7">
    <source>
        <dbReference type="SAM" id="Phobius"/>
    </source>
</evidence>
<dbReference type="Proteomes" id="UP001516351">
    <property type="component" value="Unassembled WGS sequence"/>
</dbReference>
<feature type="domain" description="ABC transmembrane type-1" evidence="9">
    <location>
        <begin position="27"/>
        <end position="270"/>
    </location>
</feature>
<dbReference type="InterPro" id="IPR036640">
    <property type="entry name" value="ABC1_TM_sf"/>
</dbReference>
<dbReference type="InterPro" id="IPR011527">
    <property type="entry name" value="ABC1_TM_dom"/>
</dbReference>
<dbReference type="Pfam" id="PF00664">
    <property type="entry name" value="ABC_membrane"/>
    <property type="match status" value="1"/>
</dbReference>
<dbReference type="CDD" id="cd03228">
    <property type="entry name" value="ABCC_MRP_Like"/>
    <property type="match status" value="1"/>
</dbReference>
<feature type="transmembrane region" description="Helical" evidence="7">
    <location>
        <begin position="138"/>
        <end position="159"/>
    </location>
</feature>
<keyword evidence="6 7" id="KW-0472">Membrane</keyword>
<evidence type="ECO:0000256" key="4">
    <source>
        <dbReference type="ARBA" id="ARBA00022840"/>
    </source>
</evidence>
<dbReference type="PANTHER" id="PTHR24221">
    <property type="entry name" value="ATP-BINDING CASSETTE SUB-FAMILY B"/>
    <property type="match status" value="1"/>
</dbReference>
<comment type="subcellular location">
    <subcellularLocation>
        <location evidence="1">Cell membrane</location>
        <topology evidence="1">Multi-pass membrane protein</topology>
    </subcellularLocation>
</comment>
<dbReference type="SUPFAM" id="SSF52540">
    <property type="entry name" value="P-loop containing nucleoside triphosphate hydrolases"/>
    <property type="match status" value="1"/>
</dbReference>
<dbReference type="SUPFAM" id="SSF90123">
    <property type="entry name" value="ABC transporter transmembrane region"/>
    <property type="match status" value="1"/>
</dbReference>